<evidence type="ECO:0000256" key="5">
    <source>
        <dbReference type="ARBA" id="ARBA00022741"/>
    </source>
</evidence>
<keyword evidence="15" id="KW-1185">Reference proteome</keyword>
<evidence type="ECO:0000256" key="10">
    <source>
        <dbReference type="ARBA" id="ARBA00042864"/>
    </source>
</evidence>
<evidence type="ECO:0000256" key="2">
    <source>
        <dbReference type="ARBA" id="ARBA00005174"/>
    </source>
</evidence>
<evidence type="ECO:0000256" key="4">
    <source>
        <dbReference type="ARBA" id="ARBA00022598"/>
    </source>
</evidence>
<name>A0A2I7N674_9NEIS</name>
<dbReference type="InterPro" id="IPR000115">
    <property type="entry name" value="PRibGlycinamide_synth"/>
</dbReference>
<dbReference type="PANTHER" id="PTHR43472:SF1">
    <property type="entry name" value="PHOSPHORIBOSYLAMINE--GLYCINE LIGASE, CHLOROPLASTIC"/>
    <property type="match status" value="1"/>
</dbReference>
<dbReference type="KEGG" id="nba:CUN60_06405"/>
<dbReference type="FunFam" id="3.30.1490.20:FF:000006">
    <property type="entry name" value="phosphoribosylamine--glycine ligase, chloroplastic-like"/>
    <property type="match status" value="1"/>
</dbReference>
<dbReference type="SMART" id="SM01209">
    <property type="entry name" value="GARS_A"/>
    <property type="match status" value="1"/>
</dbReference>
<feature type="domain" description="ATP-grasp" evidence="13">
    <location>
        <begin position="116"/>
        <end position="322"/>
    </location>
</feature>
<dbReference type="Gene3D" id="3.90.600.10">
    <property type="entry name" value="Phosphoribosylglycinamide synthetase, C-terminal domain"/>
    <property type="match status" value="1"/>
</dbReference>
<protein>
    <recommendedName>
        <fullName evidence="3 11">Phosphoribosylamine--glycine ligase</fullName>
        <ecNumber evidence="3 11">6.3.4.13</ecNumber>
    </recommendedName>
    <alternativeName>
        <fullName evidence="11">GARS</fullName>
    </alternativeName>
    <alternativeName>
        <fullName evidence="9 11">Glycinamide ribonucleotide synthetase</fullName>
    </alternativeName>
    <alternativeName>
        <fullName evidence="10 11">Phosphoribosylglycinamide synthetase</fullName>
    </alternativeName>
</protein>
<dbReference type="InterPro" id="IPR020561">
    <property type="entry name" value="PRibGlycinamid_synth_ATP-grasp"/>
</dbReference>
<dbReference type="Pfam" id="PF02844">
    <property type="entry name" value="GARS_N"/>
    <property type="match status" value="1"/>
</dbReference>
<comment type="catalytic activity">
    <reaction evidence="11">
        <text>5-phospho-beta-D-ribosylamine + glycine + ATP = N(1)-(5-phospho-beta-D-ribosyl)glycinamide + ADP + phosphate + H(+)</text>
        <dbReference type="Rhea" id="RHEA:17453"/>
        <dbReference type="ChEBI" id="CHEBI:15378"/>
        <dbReference type="ChEBI" id="CHEBI:30616"/>
        <dbReference type="ChEBI" id="CHEBI:43474"/>
        <dbReference type="ChEBI" id="CHEBI:57305"/>
        <dbReference type="ChEBI" id="CHEBI:58681"/>
        <dbReference type="ChEBI" id="CHEBI:143788"/>
        <dbReference type="ChEBI" id="CHEBI:456216"/>
        <dbReference type="EC" id="6.3.4.13"/>
    </reaction>
</comment>
<dbReference type="Gene3D" id="3.30.470.20">
    <property type="entry name" value="ATP-grasp fold, B domain"/>
    <property type="match status" value="1"/>
</dbReference>
<dbReference type="AlphaFoldDB" id="A0A2I7N674"/>
<evidence type="ECO:0000256" key="6">
    <source>
        <dbReference type="ARBA" id="ARBA00022755"/>
    </source>
</evidence>
<dbReference type="Proteomes" id="UP000236655">
    <property type="component" value="Chromosome"/>
</dbReference>
<dbReference type="InterPro" id="IPR011761">
    <property type="entry name" value="ATP-grasp"/>
</dbReference>
<dbReference type="InterPro" id="IPR020562">
    <property type="entry name" value="PRibGlycinamide_synth_N"/>
</dbReference>
<evidence type="ECO:0000259" key="13">
    <source>
        <dbReference type="PROSITE" id="PS50975"/>
    </source>
</evidence>
<evidence type="ECO:0000256" key="1">
    <source>
        <dbReference type="ARBA" id="ARBA00001936"/>
    </source>
</evidence>
<gene>
    <name evidence="11" type="primary">purD</name>
    <name evidence="14" type="ORF">CUN60_06405</name>
</gene>
<dbReference type="SMART" id="SM01210">
    <property type="entry name" value="GARS_C"/>
    <property type="match status" value="1"/>
</dbReference>
<evidence type="ECO:0000256" key="3">
    <source>
        <dbReference type="ARBA" id="ARBA00013255"/>
    </source>
</evidence>
<evidence type="ECO:0000256" key="8">
    <source>
        <dbReference type="ARBA" id="ARBA00038345"/>
    </source>
</evidence>
<dbReference type="SUPFAM" id="SSF51246">
    <property type="entry name" value="Rudiment single hybrid motif"/>
    <property type="match status" value="1"/>
</dbReference>
<keyword evidence="7 12" id="KW-0067">ATP-binding</keyword>
<dbReference type="GO" id="GO:0006189">
    <property type="term" value="P:'de novo' IMP biosynthetic process"/>
    <property type="evidence" value="ECO:0007669"/>
    <property type="project" value="UniProtKB-UniRule"/>
</dbReference>
<evidence type="ECO:0000313" key="15">
    <source>
        <dbReference type="Proteomes" id="UP000236655"/>
    </source>
</evidence>
<evidence type="ECO:0000256" key="9">
    <source>
        <dbReference type="ARBA" id="ARBA00042242"/>
    </source>
</evidence>
<dbReference type="EMBL" id="CP024847">
    <property type="protein sequence ID" value="AUR51942.1"/>
    <property type="molecule type" value="Genomic_DNA"/>
</dbReference>
<dbReference type="NCBIfam" id="TIGR00877">
    <property type="entry name" value="purD"/>
    <property type="match status" value="1"/>
</dbReference>
<evidence type="ECO:0000313" key="14">
    <source>
        <dbReference type="EMBL" id="AUR51942.1"/>
    </source>
</evidence>
<sequence>MQNQDSKKVNKILIIGKGGREHALAWKFASDDPKTEIFVAEGNAGCELVPNVSNIALTEIEDLVGFAMQNKIDLTVVGSEELLVKGIVDKFEANNLKIFGPNKQAAMLEGSKAYAKDFMTKYGVKTAKYQNFTDYAAALKYLKQVTFPVVIKASGLAAGKGVIIAHNNDEAETALADMLLGMVFGDSGSEVVIEEFLEGVEASILSFTDSRVIIPLISAKDHKKIGDGETGLNTGGMGVIAPNPYVTDQINQEFVRDILEPTLHGLKMEKMDFAGVIFFGVMITKNGVYLLEYNMRMGDPETQAVLPLMKNQLFPVINRAIDRKLDSVTLEWDSGATCCVVIASGGYPEKHHNGYAITGLEKFDLADSYLFAAGVSKKHDDFVTAGGRVLNVVAKGSTLDEARNKAYKAINSVSFKDMYYRSDIGKIS</sequence>
<dbReference type="InterPro" id="IPR037123">
    <property type="entry name" value="PRibGlycinamide_synth_C_sf"/>
</dbReference>
<dbReference type="HAMAP" id="MF_00138">
    <property type="entry name" value="GARS"/>
    <property type="match status" value="1"/>
</dbReference>
<accession>A0A2I7N674</accession>
<comment type="cofactor">
    <cofactor evidence="1">
        <name>Mn(2+)</name>
        <dbReference type="ChEBI" id="CHEBI:29035"/>
    </cofactor>
</comment>
<reference evidence="15" key="1">
    <citation type="submission" date="2017-11" db="EMBL/GenBank/DDBJ databases">
        <authorList>
            <person name="Chan K.G."/>
            <person name="Lee L.S."/>
        </authorList>
    </citation>
    <scope>NUCLEOTIDE SEQUENCE [LARGE SCALE GENOMIC DNA]</scope>
    <source>
        <strain evidence="15">DSM 100970</strain>
    </source>
</reference>
<proteinExistence type="inferred from homology"/>
<dbReference type="GO" id="GO:0009113">
    <property type="term" value="P:purine nucleobase biosynthetic process"/>
    <property type="evidence" value="ECO:0007669"/>
    <property type="project" value="InterPro"/>
</dbReference>
<dbReference type="InterPro" id="IPR020560">
    <property type="entry name" value="PRibGlycinamide_synth_C-dom"/>
</dbReference>
<dbReference type="InterPro" id="IPR016185">
    <property type="entry name" value="PreATP-grasp_dom_sf"/>
</dbReference>
<keyword evidence="6 11" id="KW-0658">Purine biosynthesis</keyword>
<dbReference type="Gene3D" id="3.40.50.20">
    <property type="match status" value="1"/>
</dbReference>
<keyword evidence="5 12" id="KW-0547">Nucleotide-binding</keyword>
<dbReference type="InterPro" id="IPR013815">
    <property type="entry name" value="ATP_grasp_subdomain_1"/>
</dbReference>
<dbReference type="Pfam" id="PF02843">
    <property type="entry name" value="GARS_C"/>
    <property type="match status" value="1"/>
</dbReference>
<dbReference type="RefSeq" id="WP_102951238.1">
    <property type="nucleotide sequence ID" value="NZ_CP024847.1"/>
</dbReference>
<dbReference type="SUPFAM" id="SSF56059">
    <property type="entry name" value="Glutathione synthetase ATP-binding domain-like"/>
    <property type="match status" value="1"/>
</dbReference>
<dbReference type="UniPathway" id="UPA00074">
    <property type="reaction ID" value="UER00125"/>
</dbReference>
<comment type="similarity">
    <text evidence="8 11">Belongs to the GARS family.</text>
</comment>
<dbReference type="EC" id="6.3.4.13" evidence="3 11"/>
<dbReference type="GO" id="GO:0046872">
    <property type="term" value="F:metal ion binding"/>
    <property type="evidence" value="ECO:0007669"/>
    <property type="project" value="InterPro"/>
</dbReference>
<dbReference type="GO" id="GO:0004637">
    <property type="term" value="F:phosphoribosylamine-glycine ligase activity"/>
    <property type="evidence" value="ECO:0007669"/>
    <property type="project" value="UniProtKB-UniRule"/>
</dbReference>
<keyword evidence="4 11" id="KW-0436">Ligase</keyword>
<dbReference type="Gene3D" id="3.30.1490.20">
    <property type="entry name" value="ATP-grasp fold, A domain"/>
    <property type="match status" value="1"/>
</dbReference>
<dbReference type="GO" id="GO:0005524">
    <property type="term" value="F:ATP binding"/>
    <property type="evidence" value="ECO:0007669"/>
    <property type="project" value="UniProtKB-UniRule"/>
</dbReference>
<evidence type="ECO:0000256" key="11">
    <source>
        <dbReference type="HAMAP-Rule" id="MF_00138"/>
    </source>
</evidence>
<dbReference type="SUPFAM" id="SSF52440">
    <property type="entry name" value="PreATP-grasp domain"/>
    <property type="match status" value="1"/>
</dbReference>
<dbReference type="PROSITE" id="PS50975">
    <property type="entry name" value="ATP_GRASP"/>
    <property type="match status" value="1"/>
</dbReference>
<organism evidence="14 15">
    <name type="scientific">Aquella oligotrophica</name>
    <dbReference type="NCBI Taxonomy" id="2067065"/>
    <lineage>
        <taxon>Bacteria</taxon>
        <taxon>Pseudomonadati</taxon>
        <taxon>Pseudomonadota</taxon>
        <taxon>Betaproteobacteria</taxon>
        <taxon>Neisseriales</taxon>
        <taxon>Neisseriaceae</taxon>
        <taxon>Aquella</taxon>
    </lineage>
</organism>
<evidence type="ECO:0000256" key="7">
    <source>
        <dbReference type="ARBA" id="ARBA00022840"/>
    </source>
</evidence>
<comment type="pathway">
    <text evidence="2 11">Purine metabolism; IMP biosynthesis via de novo pathway; N(1)-(5-phospho-D-ribosyl)glycinamide from 5-phospho-alpha-D-ribose 1-diphosphate: step 2/2.</text>
</comment>
<dbReference type="PANTHER" id="PTHR43472">
    <property type="entry name" value="PHOSPHORIBOSYLAMINE--GLYCINE LIGASE"/>
    <property type="match status" value="1"/>
</dbReference>
<dbReference type="Pfam" id="PF01071">
    <property type="entry name" value="GARS_A"/>
    <property type="match status" value="1"/>
</dbReference>
<dbReference type="OrthoDB" id="9807240at2"/>
<dbReference type="InterPro" id="IPR011054">
    <property type="entry name" value="Rudment_hybrid_motif"/>
</dbReference>
<evidence type="ECO:0000256" key="12">
    <source>
        <dbReference type="PROSITE-ProRule" id="PRU00409"/>
    </source>
</evidence>